<sequence>MTRQAAGRGVPSLRAWSGVEWALAAALLVLAAAAWVVTSVVAMPDMRLGILAGPSPMGGDMAAMSVGLGLFVLTWVVMMAAMMLPAITPFTVGVRTLLPAGTRTRRVLVGLTLGYLAVWSALGLLAYAVVRGFDTVAESGSTTAVKTGAVVLLVAGGYQFTPLKRWCLVRCRSPLALVMRHGPQASRGPVGAFAVGMRHGGYCVGCCWGLMAVLLAAGVMSLVWMAVIAAAITIEKVLPRPELAGRLWGAGLLGAGAVLFLAPGLVAM</sequence>
<keyword evidence="1" id="KW-0812">Transmembrane</keyword>
<feature type="transmembrane region" description="Helical" evidence="1">
    <location>
        <begin position="62"/>
        <end position="87"/>
    </location>
</feature>
<feature type="transmembrane region" description="Helical" evidence="1">
    <location>
        <begin position="107"/>
        <end position="130"/>
    </location>
</feature>
<evidence type="ECO:0000256" key="1">
    <source>
        <dbReference type="SAM" id="Phobius"/>
    </source>
</evidence>
<feature type="transmembrane region" description="Helical" evidence="1">
    <location>
        <begin position="142"/>
        <end position="160"/>
    </location>
</feature>
<feature type="transmembrane region" description="Helical" evidence="1">
    <location>
        <begin position="21"/>
        <end position="42"/>
    </location>
</feature>
<organism evidence="2 3">
    <name type="scientific">Saccharomonospora azurea NA-128</name>
    <dbReference type="NCBI Taxonomy" id="882081"/>
    <lineage>
        <taxon>Bacteria</taxon>
        <taxon>Bacillati</taxon>
        <taxon>Actinomycetota</taxon>
        <taxon>Actinomycetes</taxon>
        <taxon>Pseudonocardiales</taxon>
        <taxon>Pseudonocardiaceae</taxon>
        <taxon>Saccharomonospora</taxon>
    </lineage>
</organism>
<reference evidence="2 3" key="1">
    <citation type="journal article" date="2012" name="Stand. Genomic Sci.">
        <title>Genome sequence of the soil bacterium Saccharomonospora azurea type strain (NA-128(T)).</title>
        <authorList>
            <person name="Klenk H.P."/>
            <person name="Held B."/>
            <person name="Lucas S."/>
            <person name="Lapidus A."/>
            <person name="Copeland A."/>
            <person name="Hammon N."/>
            <person name="Pitluck S."/>
            <person name="Goodwin L.A."/>
            <person name="Han C."/>
            <person name="Tapia R."/>
            <person name="Brambilla E.M."/>
            <person name="Potter G."/>
            <person name="Land M."/>
            <person name="Ivanova N."/>
            <person name="Rohde M."/>
            <person name="Goker M."/>
            <person name="Detter J.C."/>
            <person name="Kyrpides N.C."/>
            <person name="Woyke T."/>
        </authorList>
    </citation>
    <scope>NUCLEOTIDE SEQUENCE [LARGE SCALE GENOMIC DNA]</scope>
    <source>
        <strain evidence="2 3">NA-128</strain>
    </source>
</reference>
<name>H8G725_9PSEU</name>
<keyword evidence="1" id="KW-1133">Transmembrane helix</keyword>
<dbReference type="OrthoDB" id="164118at2"/>
<dbReference type="HOGENOM" id="CLU_065506_2_0_11"/>
<dbReference type="InterPro" id="IPR018688">
    <property type="entry name" value="PpoB2-like"/>
</dbReference>
<feature type="transmembrane region" description="Helical" evidence="1">
    <location>
        <begin position="207"/>
        <end position="234"/>
    </location>
</feature>
<dbReference type="Proteomes" id="UP000004705">
    <property type="component" value="Chromosome"/>
</dbReference>
<proteinExistence type="predicted"/>
<keyword evidence="1" id="KW-0472">Membrane</keyword>
<gene>
    <name evidence="2" type="ORF">SacazDRAFT_00313</name>
</gene>
<dbReference type="AlphaFoldDB" id="H8G725"/>
<keyword evidence="3" id="KW-1185">Reference proteome</keyword>
<evidence type="ECO:0000313" key="3">
    <source>
        <dbReference type="Proteomes" id="UP000004705"/>
    </source>
</evidence>
<protein>
    <submittedName>
        <fullName evidence="2">Metal-binding integral membrane protein</fullName>
    </submittedName>
</protein>
<accession>H8G725</accession>
<evidence type="ECO:0000313" key="2">
    <source>
        <dbReference type="EMBL" id="EHY87294.1"/>
    </source>
</evidence>
<feature type="transmembrane region" description="Helical" evidence="1">
    <location>
        <begin position="246"/>
        <end position="267"/>
    </location>
</feature>
<dbReference type="EMBL" id="CM001466">
    <property type="protein sequence ID" value="EHY87294.1"/>
    <property type="molecule type" value="Genomic_DNA"/>
</dbReference>
<dbReference type="RefSeq" id="WP_005437989.1">
    <property type="nucleotide sequence ID" value="NZ_CM001466.1"/>
</dbReference>
<dbReference type="Pfam" id="PF09948">
    <property type="entry name" value="PpoB2"/>
    <property type="match status" value="1"/>
</dbReference>